<evidence type="ECO:0000259" key="1">
    <source>
        <dbReference type="Pfam" id="PF13672"/>
    </source>
</evidence>
<protein>
    <recommendedName>
        <fullName evidence="1">PPM-type phosphatase domain-containing protein</fullName>
    </recommendedName>
</protein>
<dbReference type="SUPFAM" id="SSF81606">
    <property type="entry name" value="PP2C-like"/>
    <property type="match status" value="1"/>
</dbReference>
<accession>A0ABX3NAC3</accession>
<dbReference type="Proteomes" id="UP000190016">
    <property type="component" value="Unassembled WGS sequence"/>
</dbReference>
<dbReference type="Gene3D" id="3.60.40.10">
    <property type="entry name" value="PPM-type phosphatase domain"/>
    <property type="match status" value="1"/>
</dbReference>
<feature type="domain" description="PPM-type phosphatase" evidence="1">
    <location>
        <begin position="187"/>
        <end position="431"/>
    </location>
</feature>
<dbReference type="Pfam" id="PF13672">
    <property type="entry name" value="PP2C_2"/>
    <property type="match status" value="1"/>
</dbReference>
<gene>
    <name evidence="2" type="ORF">BB021_09860</name>
</gene>
<dbReference type="EMBL" id="MBDS01000016">
    <property type="protein sequence ID" value="OPB87562.1"/>
    <property type="molecule type" value="Genomic_DNA"/>
</dbReference>
<dbReference type="InterPro" id="IPR001932">
    <property type="entry name" value="PPM-type_phosphatase-like_dom"/>
</dbReference>
<comment type="caution">
    <text evidence="2">The sequence shown here is derived from an EMBL/GenBank/DDBJ whole genome shotgun (WGS) entry which is preliminary data.</text>
</comment>
<proteinExistence type="predicted"/>
<dbReference type="RefSeq" id="WP_078779011.1">
    <property type="nucleotide sequence ID" value="NZ_MBDS01000016.1"/>
</dbReference>
<organism evidence="2 3">
    <name type="scientific">Elizabethkingia ursingii</name>
    <dbReference type="NCBI Taxonomy" id="1756150"/>
    <lineage>
        <taxon>Bacteria</taxon>
        <taxon>Pseudomonadati</taxon>
        <taxon>Bacteroidota</taxon>
        <taxon>Flavobacteriia</taxon>
        <taxon>Flavobacteriales</taxon>
        <taxon>Weeksellaceae</taxon>
        <taxon>Elizabethkingia</taxon>
    </lineage>
</organism>
<dbReference type="InterPro" id="IPR036457">
    <property type="entry name" value="PPM-type-like_dom_sf"/>
</dbReference>
<keyword evidence="3" id="KW-1185">Reference proteome</keyword>
<reference evidence="2 3" key="1">
    <citation type="submission" date="2016-07" db="EMBL/GenBank/DDBJ databases">
        <title>Revisiting the Taxonomy of the Elizabethkingia Genus based on Whole-Genome Sequencing, Optical Mapping, and MALDI-TOF.</title>
        <authorList>
            <person name="Nicholson A.C."/>
        </authorList>
    </citation>
    <scope>NUCLEOTIDE SEQUENCE [LARGE SCALE GENOMIC DNA]</scope>
    <source>
        <strain evidence="2 3">C1558</strain>
    </source>
</reference>
<name>A0ABX3NAC3_9FLAO</name>
<evidence type="ECO:0000313" key="2">
    <source>
        <dbReference type="EMBL" id="OPB87562.1"/>
    </source>
</evidence>
<evidence type="ECO:0000313" key="3">
    <source>
        <dbReference type="Proteomes" id="UP000190016"/>
    </source>
</evidence>
<sequence length="475" mass="55087">MEKFLQQLLKDNHFEQSKIVDNTILKLVDNVKVSDLTKAITSIKQQIIEIFKMYKSKEEFKDKYIALTNANAKKEYEYIFDLSEFPDIVIKEIRNLEGIGLQFETETNKIFGIPIFANTIDLQIVFYNKTDENQSEDIKTLPFIINPDPKDLWKNLPSDKNLKYAKEDNTALLSDFLDKKIVVASKRGRSHAHEGLFRDDHFCMKALPDNWAIIAVADGAGSAKYSRQGSKIATEFIVESFNNEEILLHLSELSKEYFNHKSTAKESQNVDNVTQQKENLILKTKSVILNILYKHIKNLHTELTKFAQDENIQLKELHTTLIFTIIKKFDFGYIILSFGVGDCPINVISKDFEEIKLLNIMDIGETSGGTRFITMPEIFNNTDMSARFDIHIFEDFSKLFLMTDGIYDPKFVTENKLEDSASWKSFMNDLNGENEDHIKVDFNDEENIQEQLLKWMDFWSKGNHDDRTLAIIYQI</sequence>